<protein>
    <submittedName>
        <fullName evidence="4">UDP-N-acetylhexosamine pyrophosphorylase</fullName>
    </submittedName>
</protein>
<dbReference type="KEGG" id="acht:bsdcttw_43420"/>
<dbReference type="InterPro" id="IPR039741">
    <property type="entry name" value="UDP-sugar_pyrophosphorylase"/>
</dbReference>
<comment type="similarity">
    <text evidence="1">Belongs to the UDPGP type 1 family.</text>
</comment>
<dbReference type="PANTHER" id="PTHR11952:SF2">
    <property type="entry name" value="LD24639P"/>
    <property type="match status" value="1"/>
</dbReference>
<dbReference type="GO" id="GO:0003977">
    <property type="term" value="F:UDP-N-acetylglucosamine diphosphorylase activity"/>
    <property type="evidence" value="ECO:0007669"/>
    <property type="project" value="TreeGrafter"/>
</dbReference>
<dbReference type="GO" id="GO:0006048">
    <property type="term" value="P:UDP-N-acetylglucosamine biosynthetic process"/>
    <property type="evidence" value="ECO:0007669"/>
    <property type="project" value="TreeGrafter"/>
</dbReference>
<keyword evidence="3" id="KW-0548">Nucleotidyltransferase</keyword>
<dbReference type="InterPro" id="IPR002618">
    <property type="entry name" value="UDPGP_fam"/>
</dbReference>
<keyword evidence="2" id="KW-0808">Transferase</keyword>
<dbReference type="RefSeq" id="WP_185256888.1">
    <property type="nucleotide sequence ID" value="NZ_AP023368.1"/>
</dbReference>
<reference evidence="4 5" key="2">
    <citation type="submission" date="2020-08" db="EMBL/GenBank/DDBJ databases">
        <authorList>
            <person name="Ueki A."/>
            <person name="Tonouchi A."/>
        </authorList>
    </citation>
    <scope>NUCLEOTIDE SEQUENCE [LARGE SCALE GENOMIC DNA]</scope>
    <source>
        <strain evidence="4 5">CTTW</strain>
    </source>
</reference>
<dbReference type="CDD" id="cd04193">
    <property type="entry name" value="UDPGlcNAc_PPase"/>
    <property type="match status" value="1"/>
</dbReference>
<organism evidence="4 5">
    <name type="scientific">Anaerocolumna chitinilytica</name>
    <dbReference type="NCBI Taxonomy" id="1727145"/>
    <lineage>
        <taxon>Bacteria</taxon>
        <taxon>Bacillati</taxon>
        <taxon>Bacillota</taxon>
        <taxon>Clostridia</taxon>
        <taxon>Lachnospirales</taxon>
        <taxon>Lachnospiraceae</taxon>
        <taxon>Anaerocolumna</taxon>
    </lineage>
</organism>
<name>A0A7M3S9N4_9FIRM</name>
<accession>A0A7M3S9N4</accession>
<dbReference type="Pfam" id="PF01704">
    <property type="entry name" value="UDPGP"/>
    <property type="match status" value="1"/>
</dbReference>
<proteinExistence type="inferred from homology"/>
<dbReference type="EMBL" id="AP023368">
    <property type="protein sequence ID" value="BCK01302.1"/>
    <property type="molecule type" value="Genomic_DNA"/>
</dbReference>
<dbReference type="PANTHER" id="PTHR11952">
    <property type="entry name" value="UDP- GLUCOSE PYROPHOSPHORYLASE"/>
    <property type="match status" value="1"/>
</dbReference>
<sequence>MNREKLEEKLREYHQEHLLLYYDKLDDKGKEALSAQIEKVDLNIAALIHKDNGLAGKGIVEPLSGMERKEINARRDEFEAAGIQAIQEKKVGAVLLAGGQGSRLGCEGPKGKVNIGITRTLYIFEQLFQNALQVVEKTGAWVPFYIMTSDKTHEETIEFLKENQYFGYQEDYITFFMQEMTPSVDYEGKLLMEAPDRLSLSPNGNGGWFSSMVKAGLLEDVQSRGIEWLNVFAVDNVLQRIADPVFVGATILTGKDSGAKVVKKAEPGERVGVLCKKDGKPSIVEYYEMTPEMLHEKTPEGELSYSYGVILNYLFKLDKLIHILNTNLPIHVAEKKIPYVTPDGEYIQPSEPNGYKFEELVLDMIPLFEDCLPFEVVREEEFAPIKNATGADSPDTARALLKLNGVIL</sequence>
<dbReference type="SUPFAM" id="SSF53448">
    <property type="entry name" value="Nucleotide-diphospho-sugar transferases"/>
    <property type="match status" value="1"/>
</dbReference>
<gene>
    <name evidence="4" type="ORF">bsdcttw_43420</name>
</gene>
<keyword evidence="5" id="KW-1185">Reference proteome</keyword>
<dbReference type="AlphaFoldDB" id="A0A7M3S9N4"/>
<dbReference type="Proteomes" id="UP000515703">
    <property type="component" value="Chromosome"/>
</dbReference>
<dbReference type="InterPro" id="IPR029044">
    <property type="entry name" value="Nucleotide-diphossugar_trans"/>
</dbReference>
<evidence type="ECO:0000313" key="4">
    <source>
        <dbReference type="EMBL" id="BCK01302.1"/>
    </source>
</evidence>
<evidence type="ECO:0000256" key="3">
    <source>
        <dbReference type="ARBA" id="ARBA00022695"/>
    </source>
</evidence>
<dbReference type="Gene3D" id="3.90.550.10">
    <property type="entry name" value="Spore Coat Polysaccharide Biosynthesis Protein SpsA, Chain A"/>
    <property type="match status" value="1"/>
</dbReference>
<evidence type="ECO:0000256" key="1">
    <source>
        <dbReference type="ARBA" id="ARBA00010401"/>
    </source>
</evidence>
<reference evidence="4 5" key="1">
    <citation type="submission" date="2020-08" db="EMBL/GenBank/DDBJ databases">
        <title>Draft genome sequencing of an Anaerocolumna strain isolated from anoxic soil subjected to BSD treatment.</title>
        <authorList>
            <person name="Uek A."/>
            <person name="Tonouchi A."/>
        </authorList>
    </citation>
    <scope>NUCLEOTIDE SEQUENCE [LARGE SCALE GENOMIC DNA]</scope>
    <source>
        <strain evidence="4 5">CTTW</strain>
    </source>
</reference>
<evidence type="ECO:0000313" key="5">
    <source>
        <dbReference type="Proteomes" id="UP000515703"/>
    </source>
</evidence>
<evidence type="ECO:0000256" key="2">
    <source>
        <dbReference type="ARBA" id="ARBA00022679"/>
    </source>
</evidence>